<dbReference type="GO" id="GO:0005829">
    <property type="term" value="C:cytosol"/>
    <property type="evidence" value="ECO:0007669"/>
    <property type="project" value="TreeGrafter"/>
</dbReference>
<evidence type="ECO:0000256" key="3">
    <source>
        <dbReference type="ARBA" id="ARBA00023015"/>
    </source>
</evidence>
<evidence type="ECO:0000256" key="6">
    <source>
        <dbReference type="PROSITE-ProRule" id="PRU00169"/>
    </source>
</evidence>
<dbReference type="GO" id="GO:0006355">
    <property type="term" value="P:regulation of DNA-templated transcription"/>
    <property type="evidence" value="ECO:0007669"/>
    <property type="project" value="TreeGrafter"/>
</dbReference>
<keyword evidence="9" id="KW-1185">Reference proteome</keyword>
<evidence type="ECO:0000256" key="4">
    <source>
        <dbReference type="ARBA" id="ARBA00023125"/>
    </source>
</evidence>
<dbReference type="InterPro" id="IPR001789">
    <property type="entry name" value="Sig_transdc_resp-reg_receiver"/>
</dbReference>
<feature type="domain" description="Response regulatory" evidence="7">
    <location>
        <begin position="21"/>
        <end position="148"/>
    </location>
</feature>
<evidence type="ECO:0000256" key="1">
    <source>
        <dbReference type="ARBA" id="ARBA00022553"/>
    </source>
</evidence>
<reference evidence="8 9" key="1">
    <citation type="submission" date="2019-12" db="EMBL/GenBank/DDBJ databases">
        <title>Genomic-based taxomic classification of the family Erythrobacteraceae.</title>
        <authorList>
            <person name="Xu L."/>
        </authorList>
    </citation>
    <scope>NUCLEOTIDE SEQUENCE [LARGE SCALE GENOMIC DNA]</scope>
    <source>
        <strain evidence="8 9">LMG 29518</strain>
    </source>
</reference>
<sequence length="334" mass="36703">MARLCTQEWSQLMINRTSSARILVVDDSEDSADITSIYLETGGFNQIEVVNSGQAALEIVGARDDDAAPTDDAHFDIIIMDIGLPDIDGIEVCARMRLNRPTRHTPILILSAAKEVQALNQAFMAGASDFVGKPISSIDLLARVRTLLRLRREQARRQLREEELTKTTRSEERRRFDASLMDDVTMIPNARFLELAVRQCGENGLSASLALVHIANFYGYVERYGEKAAKELVLSVRDILGNSAAPLRSSLIYYGNGTFMIFQPAAPDAAALTEVCAQITASTANIEMVNANGPAGKKLSLITHVDWRDSNDLDDITPDLLAKLDALSAKENHL</sequence>
<dbReference type="Pfam" id="PF00990">
    <property type="entry name" value="GGDEF"/>
    <property type="match status" value="1"/>
</dbReference>
<dbReference type="PROSITE" id="PS50110">
    <property type="entry name" value="RESPONSE_REGULATORY"/>
    <property type="match status" value="1"/>
</dbReference>
<dbReference type="Proteomes" id="UP000438476">
    <property type="component" value="Unassembled WGS sequence"/>
</dbReference>
<dbReference type="InterPro" id="IPR043128">
    <property type="entry name" value="Rev_trsase/Diguanyl_cyclase"/>
</dbReference>
<evidence type="ECO:0000256" key="5">
    <source>
        <dbReference type="ARBA" id="ARBA00023163"/>
    </source>
</evidence>
<keyword evidence="2" id="KW-0902">Two-component regulatory system</keyword>
<dbReference type="PANTHER" id="PTHR48111">
    <property type="entry name" value="REGULATOR OF RPOS"/>
    <property type="match status" value="1"/>
</dbReference>
<dbReference type="Gene3D" id="3.30.70.270">
    <property type="match status" value="1"/>
</dbReference>
<keyword evidence="3" id="KW-0805">Transcription regulation</keyword>
<name>A0A6I4T5E6_9SPHN</name>
<dbReference type="SMART" id="SM00448">
    <property type="entry name" value="REC"/>
    <property type="match status" value="1"/>
</dbReference>
<dbReference type="InterPro" id="IPR011006">
    <property type="entry name" value="CheY-like_superfamily"/>
</dbReference>
<keyword evidence="5" id="KW-0804">Transcription</keyword>
<dbReference type="GO" id="GO:0000976">
    <property type="term" value="F:transcription cis-regulatory region binding"/>
    <property type="evidence" value="ECO:0007669"/>
    <property type="project" value="TreeGrafter"/>
</dbReference>
<proteinExistence type="predicted"/>
<keyword evidence="4" id="KW-0238">DNA-binding</keyword>
<gene>
    <name evidence="8" type="ORF">GRI91_09905</name>
</gene>
<dbReference type="SUPFAM" id="SSF52172">
    <property type="entry name" value="CheY-like"/>
    <property type="match status" value="1"/>
</dbReference>
<dbReference type="PANTHER" id="PTHR48111:SF1">
    <property type="entry name" value="TWO-COMPONENT RESPONSE REGULATOR ORR33"/>
    <property type="match status" value="1"/>
</dbReference>
<keyword evidence="1 6" id="KW-0597">Phosphoprotein</keyword>
<feature type="modified residue" description="4-aspartylphosphate" evidence="6">
    <location>
        <position position="81"/>
    </location>
</feature>
<dbReference type="Pfam" id="PF00072">
    <property type="entry name" value="Response_reg"/>
    <property type="match status" value="1"/>
</dbReference>
<accession>A0A6I4T5E6</accession>
<dbReference type="AlphaFoldDB" id="A0A6I4T5E6"/>
<dbReference type="Gene3D" id="3.40.50.2300">
    <property type="match status" value="1"/>
</dbReference>
<comment type="caution">
    <text evidence="8">The sequence shown here is derived from an EMBL/GenBank/DDBJ whole genome shotgun (WGS) entry which is preliminary data.</text>
</comment>
<protein>
    <submittedName>
        <fullName evidence="8">Response regulator</fullName>
    </submittedName>
</protein>
<evidence type="ECO:0000259" key="7">
    <source>
        <dbReference type="PROSITE" id="PS50110"/>
    </source>
</evidence>
<organism evidence="8 9">
    <name type="scientific">Altericroceibacterium endophyticum</name>
    <dbReference type="NCBI Taxonomy" id="1808508"/>
    <lineage>
        <taxon>Bacteria</taxon>
        <taxon>Pseudomonadati</taxon>
        <taxon>Pseudomonadota</taxon>
        <taxon>Alphaproteobacteria</taxon>
        <taxon>Sphingomonadales</taxon>
        <taxon>Erythrobacteraceae</taxon>
        <taxon>Altericroceibacterium</taxon>
    </lineage>
</organism>
<dbReference type="GO" id="GO:0032993">
    <property type="term" value="C:protein-DNA complex"/>
    <property type="evidence" value="ECO:0007669"/>
    <property type="project" value="TreeGrafter"/>
</dbReference>
<evidence type="ECO:0000256" key="2">
    <source>
        <dbReference type="ARBA" id="ARBA00023012"/>
    </source>
</evidence>
<dbReference type="InterPro" id="IPR000160">
    <property type="entry name" value="GGDEF_dom"/>
</dbReference>
<dbReference type="GO" id="GO:0000156">
    <property type="term" value="F:phosphorelay response regulator activity"/>
    <property type="evidence" value="ECO:0007669"/>
    <property type="project" value="TreeGrafter"/>
</dbReference>
<dbReference type="EMBL" id="WTYT01000004">
    <property type="protein sequence ID" value="MXO66067.1"/>
    <property type="molecule type" value="Genomic_DNA"/>
</dbReference>
<evidence type="ECO:0000313" key="8">
    <source>
        <dbReference type="EMBL" id="MXO66067.1"/>
    </source>
</evidence>
<evidence type="ECO:0000313" key="9">
    <source>
        <dbReference type="Proteomes" id="UP000438476"/>
    </source>
</evidence>
<dbReference type="InterPro" id="IPR039420">
    <property type="entry name" value="WalR-like"/>
</dbReference>